<evidence type="ECO:0000256" key="1">
    <source>
        <dbReference type="ARBA" id="ARBA00001922"/>
    </source>
</evidence>
<dbReference type="RefSeq" id="WP_376865773.1">
    <property type="nucleotide sequence ID" value="NZ_JBHRYB010000005.1"/>
</dbReference>
<dbReference type="EC" id="5.4.99.2" evidence="8"/>
<evidence type="ECO:0000259" key="7">
    <source>
        <dbReference type="PROSITE" id="PS51332"/>
    </source>
</evidence>
<evidence type="ECO:0000256" key="4">
    <source>
        <dbReference type="ARBA" id="ARBA00022723"/>
    </source>
</evidence>
<keyword evidence="9" id="KW-1185">Reference proteome</keyword>
<evidence type="ECO:0000313" key="8">
    <source>
        <dbReference type="EMBL" id="MFC3679957.1"/>
    </source>
</evidence>
<keyword evidence="4" id="KW-0479">Metal-binding</keyword>
<reference evidence="9" key="1">
    <citation type="journal article" date="2019" name="Int. J. Syst. Evol. Microbiol.">
        <title>The Global Catalogue of Microorganisms (GCM) 10K type strain sequencing project: providing services to taxonomists for standard genome sequencing and annotation.</title>
        <authorList>
            <consortium name="The Broad Institute Genomics Platform"/>
            <consortium name="The Broad Institute Genome Sequencing Center for Infectious Disease"/>
            <person name="Wu L."/>
            <person name="Ma J."/>
        </authorList>
    </citation>
    <scope>NUCLEOTIDE SEQUENCE [LARGE SCALE GENOMIC DNA]</scope>
    <source>
        <strain evidence="9">KCTC 42424</strain>
    </source>
</reference>
<dbReference type="InterPro" id="IPR036724">
    <property type="entry name" value="Cobalamin-bd_sf"/>
</dbReference>
<comment type="similarity">
    <text evidence="2">Belongs to the methylmalonyl-CoA mutase family.</text>
</comment>
<dbReference type="SUPFAM" id="SSF52242">
    <property type="entry name" value="Cobalamin (vitamin B12)-binding domain"/>
    <property type="match status" value="1"/>
</dbReference>
<evidence type="ECO:0000256" key="3">
    <source>
        <dbReference type="ARBA" id="ARBA00022628"/>
    </source>
</evidence>
<evidence type="ECO:0000256" key="6">
    <source>
        <dbReference type="ARBA" id="ARBA00023285"/>
    </source>
</evidence>
<dbReference type="Pfam" id="PF01642">
    <property type="entry name" value="MM_CoA_mutase"/>
    <property type="match status" value="1"/>
</dbReference>
<evidence type="ECO:0000256" key="5">
    <source>
        <dbReference type="ARBA" id="ARBA00023235"/>
    </source>
</evidence>
<dbReference type="PANTHER" id="PTHR48101">
    <property type="entry name" value="METHYLMALONYL-COA MUTASE, MITOCHONDRIAL-RELATED"/>
    <property type="match status" value="1"/>
</dbReference>
<dbReference type="InterPro" id="IPR006099">
    <property type="entry name" value="MeMalonylCoA_mutase_a/b_cat"/>
</dbReference>
<dbReference type="InterPro" id="IPR006159">
    <property type="entry name" value="Acid_CoA_mut_C"/>
</dbReference>
<proteinExistence type="inferred from homology"/>
<dbReference type="NCBIfam" id="NF006944">
    <property type="entry name" value="PRK09426.1"/>
    <property type="match status" value="1"/>
</dbReference>
<keyword evidence="5 8" id="KW-0413">Isomerase</keyword>
<name>A0ABV7VSW0_9GAMM</name>
<accession>A0ABV7VSW0</accession>
<dbReference type="GO" id="GO:0004494">
    <property type="term" value="F:methylmalonyl-CoA mutase activity"/>
    <property type="evidence" value="ECO:0007669"/>
    <property type="project" value="UniProtKB-EC"/>
</dbReference>
<keyword evidence="6" id="KW-0170">Cobalt</keyword>
<dbReference type="CDD" id="cd02071">
    <property type="entry name" value="MM_CoA_mut_B12_BD"/>
    <property type="match status" value="1"/>
</dbReference>
<dbReference type="InterPro" id="IPR016176">
    <property type="entry name" value="Cbl-dep_enz_cat"/>
</dbReference>
<dbReference type="NCBIfam" id="TIGR00641">
    <property type="entry name" value="acid_CoA_mut_N"/>
    <property type="match status" value="1"/>
</dbReference>
<protein>
    <submittedName>
        <fullName evidence="8">Methylmalonyl-CoA mutase</fullName>
        <ecNumber evidence="8">5.4.99.2</ecNumber>
    </submittedName>
</protein>
<dbReference type="EMBL" id="JBHRYB010000005">
    <property type="protein sequence ID" value="MFC3679957.1"/>
    <property type="molecule type" value="Genomic_DNA"/>
</dbReference>
<organism evidence="8 9">
    <name type="scientific">Bacterioplanoides pacificum</name>
    <dbReference type="NCBI Taxonomy" id="1171596"/>
    <lineage>
        <taxon>Bacteria</taxon>
        <taxon>Pseudomonadati</taxon>
        <taxon>Pseudomonadota</taxon>
        <taxon>Gammaproteobacteria</taxon>
        <taxon>Oceanospirillales</taxon>
        <taxon>Oceanospirillaceae</taxon>
        <taxon>Bacterioplanoides</taxon>
    </lineage>
</organism>
<comment type="caution">
    <text evidence="8">The sequence shown here is derived from an EMBL/GenBank/DDBJ whole genome shotgun (WGS) entry which is preliminary data.</text>
</comment>
<dbReference type="NCBIfam" id="TIGR00640">
    <property type="entry name" value="acid_CoA_mut_C"/>
    <property type="match status" value="1"/>
</dbReference>
<dbReference type="InterPro" id="IPR006158">
    <property type="entry name" value="Cobalamin-bd"/>
</dbReference>
<sequence length="714" mass="78231">MTDSKKPTLEQWQALATKQMKGMTPEEMEWHTPEDIPIKILYTQDDVKDLEFADTMPGMAPYVRGPQATMYAGRPWTIRQYAGFSTAEESNAFYRKNLAAGAQGVSVAFDLATHRGYDSDHPRVTGDVGKAGVAIDSVEDMKILFDGIPLDKVSVSMTMNGAVLPILANYIVAAEEQGVSQDKLSGTIQNDILKEFMVRNTYIYPPAPSMKIIGDIIGYTSEHMPKFNSISISGYHIQEAGADAALELAYTLSDGREYVRTAINAGLDVDAFAPRLSFFWGISMNFYMEIAKLRAGRLLWHRIMEEFDPQNPKSSMLRTHSQTSGWSLTEQDPYNNVIRTTIEAMAAVFGGTQSLHTNALDEAVALPTEFSARIARNTQIIIQEETGIRQVVDPWGGSYMMESLTQQIADKAWELIEEIEAKGGMAKAIEEGLPKLRIEESAAKKQARIDRGEDVIVGVNKYQLDKEDDLDILEVDNVAVRESQIKRLETIRAERDSDAVNQALAAITAAAKSGAGNLLDLAVKAARLRATVGEISDAMEAEFGRFQAEARTISGVYGAPYEDDADWQSIKADIETFEAQQGRRPRMLVCKMGQDGHDRGAKVIATAFADVGFDIDLSPMFSTPEEVAKQAVENDVHVVGVSSQAAGHKTLVPALIAELKKQGAEDIIVVAGGVIPKQDYDYLWESGVKGIFGPGTKIPVSAREVLDAINEAQG</sequence>
<gene>
    <name evidence="8" type="primary">scpA</name>
    <name evidence="8" type="ORF">ACFOMG_07505</name>
</gene>
<dbReference type="InterPro" id="IPR006098">
    <property type="entry name" value="MMCoA_mutase_a_cat"/>
</dbReference>
<keyword evidence="3" id="KW-0846">Cobalamin</keyword>
<dbReference type="Gene3D" id="3.20.20.240">
    <property type="entry name" value="Methylmalonyl-CoA mutase"/>
    <property type="match status" value="1"/>
</dbReference>
<feature type="domain" description="B12-binding" evidence="7">
    <location>
        <begin position="584"/>
        <end position="714"/>
    </location>
</feature>
<dbReference type="SUPFAM" id="SSF51703">
    <property type="entry name" value="Cobalamin (vitamin B12)-dependent enzymes"/>
    <property type="match status" value="1"/>
</dbReference>
<evidence type="ECO:0000256" key="2">
    <source>
        <dbReference type="ARBA" id="ARBA00008465"/>
    </source>
</evidence>
<dbReference type="Gene3D" id="3.40.50.280">
    <property type="entry name" value="Cobalamin-binding domain"/>
    <property type="match status" value="1"/>
</dbReference>
<comment type="cofactor">
    <cofactor evidence="1">
        <name>adenosylcob(III)alamin</name>
        <dbReference type="ChEBI" id="CHEBI:18408"/>
    </cofactor>
</comment>
<dbReference type="CDD" id="cd03679">
    <property type="entry name" value="MM_CoA_mutase_alpha_like"/>
    <property type="match status" value="1"/>
</dbReference>
<dbReference type="Proteomes" id="UP001595722">
    <property type="component" value="Unassembled WGS sequence"/>
</dbReference>
<dbReference type="Pfam" id="PF02310">
    <property type="entry name" value="B12-binding"/>
    <property type="match status" value="1"/>
</dbReference>
<dbReference type="PANTHER" id="PTHR48101:SF4">
    <property type="entry name" value="METHYLMALONYL-COA MUTASE, MITOCHONDRIAL"/>
    <property type="match status" value="1"/>
</dbReference>
<dbReference type="PROSITE" id="PS51332">
    <property type="entry name" value="B12_BINDING"/>
    <property type="match status" value="1"/>
</dbReference>
<evidence type="ECO:0000313" key="9">
    <source>
        <dbReference type="Proteomes" id="UP001595722"/>
    </source>
</evidence>